<dbReference type="Proteomes" id="UP000187609">
    <property type="component" value="Unassembled WGS sequence"/>
</dbReference>
<feature type="transmembrane region" description="Helical" evidence="1">
    <location>
        <begin position="117"/>
        <end position="135"/>
    </location>
</feature>
<comment type="caution">
    <text evidence="2">The sequence shown here is derived from an EMBL/GenBank/DDBJ whole genome shotgun (WGS) entry which is preliminary data.</text>
</comment>
<keyword evidence="1" id="KW-1133">Transmembrane helix</keyword>
<evidence type="ECO:0000256" key="1">
    <source>
        <dbReference type="SAM" id="Phobius"/>
    </source>
</evidence>
<evidence type="ECO:0000313" key="3">
    <source>
        <dbReference type="Proteomes" id="UP000187609"/>
    </source>
</evidence>
<dbReference type="PANTHER" id="PTHR33116">
    <property type="entry name" value="REVERSE TRANSCRIPTASE ZINC-BINDING DOMAIN-CONTAINING PROTEIN-RELATED-RELATED"/>
    <property type="match status" value="1"/>
</dbReference>
<organism evidence="2 3">
    <name type="scientific">Nicotiana attenuata</name>
    <name type="common">Coyote tobacco</name>
    <dbReference type="NCBI Taxonomy" id="49451"/>
    <lineage>
        <taxon>Eukaryota</taxon>
        <taxon>Viridiplantae</taxon>
        <taxon>Streptophyta</taxon>
        <taxon>Embryophyta</taxon>
        <taxon>Tracheophyta</taxon>
        <taxon>Spermatophyta</taxon>
        <taxon>Magnoliopsida</taxon>
        <taxon>eudicotyledons</taxon>
        <taxon>Gunneridae</taxon>
        <taxon>Pentapetalae</taxon>
        <taxon>asterids</taxon>
        <taxon>lamiids</taxon>
        <taxon>Solanales</taxon>
        <taxon>Solanaceae</taxon>
        <taxon>Nicotianoideae</taxon>
        <taxon>Nicotianeae</taxon>
        <taxon>Nicotiana</taxon>
    </lineage>
</organism>
<keyword evidence="1" id="KW-0812">Transmembrane</keyword>
<dbReference type="Gramene" id="OIT07226">
    <property type="protein sequence ID" value="OIT07226"/>
    <property type="gene ID" value="A4A49_08287"/>
</dbReference>
<protein>
    <submittedName>
        <fullName evidence="2">Uncharacterized protein</fullName>
    </submittedName>
</protein>
<evidence type="ECO:0000313" key="2">
    <source>
        <dbReference type="EMBL" id="OIT07226.1"/>
    </source>
</evidence>
<dbReference type="STRING" id="49451.A0A1J6IR92"/>
<dbReference type="PANTHER" id="PTHR33116:SF84">
    <property type="entry name" value="RNA-DIRECTED DNA POLYMERASE"/>
    <property type="match status" value="1"/>
</dbReference>
<gene>
    <name evidence="2" type="ORF">A4A49_08287</name>
</gene>
<sequence length="226" mass="25224">MFSINDTKSPGPDGYESGFYKAAWVLEVVNHFSAVSGLVANMEKSNIYLAGMDEATKLTIVRDTGFSVGTLPMRYLGLPLTSKKWSKVECHQLVEKITTNIQSGYAKLLSYAGRLQVINAVLFAIYNFWGAVFILPQSVIRAIDRKCMEYLWGTTEGHRKMALVSWEDNKDFLCKKLLHAISPKLVKTSGWFLLKTKDAMIKLAVLLSFFENSVDQGTVCLSYAAA</sequence>
<keyword evidence="3" id="KW-1185">Reference proteome</keyword>
<name>A0A1J6IR92_NICAT</name>
<reference evidence="2" key="1">
    <citation type="submission" date="2016-11" db="EMBL/GenBank/DDBJ databases">
        <title>The genome of Nicotiana attenuata.</title>
        <authorList>
            <person name="Xu S."/>
            <person name="Brockmoeller T."/>
            <person name="Gaquerel E."/>
            <person name="Navarro A."/>
            <person name="Kuhl H."/>
            <person name="Gase K."/>
            <person name="Ling Z."/>
            <person name="Zhou W."/>
            <person name="Kreitzer C."/>
            <person name="Stanke M."/>
            <person name="Tang H."/>
            <person name="Lyons E."/>
            <person name="Pandey P."/>
            <person name="Pandey S.P."/>
            <person name="Timmermann B."/>
            <person name="Baldwin I.T."/>
        </authorList>
    </citation>
    <scope>NUCLEOTIDE SEQUENCE [LARGE SCALE GENOMIC DNA]</scope>
    <source>
        <strain evidence="2">UT</strain>
    </source>
</reference>
<dbReference type="AlphaFoldDB" id="A0A1J6IR92"/>
<accession>A0A1J6IR92</accession>
<keyword evidence="1" id="KW-0472">Membrane</keyword>
<proteinExistence type="predicted"/>
<dbReference type="EMBL" id="MJEQ01037183">
    <property type="protein sequence ID" value="OIT07226.1"/>
    <property type="molecule type" value="Genomic_DNA"/>
</dbReference>